<dbReference type="STRING" id="645134.A0A0L0HS53"/>
<dbReference type="SUPFAM" id="SSF52540">
    <property type="entry name" value="P-loop containing nucleoside triphosphate hydrolases"/>
    <property type="match status" value="2"/>
</dbReference>
<dbReference type="OMA" id="WGLHLKS"/>
<dbReference type="PANTHER" id="PTHR11088:SF89">
    <property type="entry name" value="TRNA DIMETHYLALLYLTRANSFERASE"/>
    <property type="match status" value="1"/>
</dbReference>
<evidence type="ECO:0000256" key="1">
    <source>
        <dbReference type="ARBA" id="ARBA00005842"/>
    </source>
</evidence>
<dbReference type="GO" id="GO:0052381">
    <property type="term" value="F:tRNA dimethylallyltransferase activity"/>
    <property type="evidence" value="ECO:0007669"/>
    <property type="project" value="UniProtKB-EC"/>
</dbReference>
<sequence>MLSFTRHAFHTLRSMTHPLLVVVGTTGVGKSQLGIELAKALNGEVVNADSMQVYKGLDIATNKATTEERDGIPHHLMDFVDPSREYSVSEFQRDALQVISQIHSRGHTPILVGGTNYYIQSLLWRESIIASASEPDLSAPDIRHESLASHPLADRMARALDATDPKRRSMKEIAEFVGTNELAELVSCVDPVMAERWHPNEDRKLRRSLQIFYTTGKPHSEWIAEQQASTKDTLRFKTCIFWLYADPPALYPRLDKRVDEMIKLGLFPELLDMRKKLVTGQVIGTPTQDHTPYNYTRGILQAIGFKEFDTYFSHLESPGADTDVDSLCAQGIENMKRATRQYARRQVTWIKNKLATRCFGVEGVEFFLLDASSLDGWNQTIRDPAIQIAKDFLENKPTPSPHTLTPLASTLLPTHSKTPQWKKQTCPVCVDRDGKPRVLNGSLEWDVHVQTRGHRLRMQKMDQVV</sequence>
<proteinExistence type="inferred from homology"/>
<accession>A0A0L0HS53</accession>
<dbReference type="OrthoDB" id="775260at2759"/>
<dbReference type="GO" id="GO:0000049">
    <property type="term" value="F:tRNA binding"/>
    <property type="evidence" value="ECO:0007669"/>
    <property type="project" value="EnsemblFungi"/>
</dbReference>
<dbReference type="HAMAP" id="MF_00185">
    <property type="entry name" value="IPP_trans"/>
    <property type="match status" value="1"/>
</dbReference>
<dbReference type="AlphaFoldDB" id="A0A0L0HS53"/>
<gene>
    <name evidence="7" type="ORF">SPPG_01620</name>
</gene>
<dbReference type="PANTHER" id="PTHR11088">
    <property type="entry name" value="TRNA DIMETHYLALLYLTRANSFERASE"/>
    <property type="match status" value="1"/>
</dbReference>
<keyword evidence="4 6" id="KW-0067">ATP-binding</keyword>
<name>A0A0L0HS53_SPIPD</name>
<keyword evidence="8" id="KW-1185">Reference proteome</keyword>
<keyword evidence="5" id="KW-0819">tRNA processing</keyword>
<dbReference type="GO" id="GO:0005829">
    <property type="term" value="C:cytosol"/>
    <property type="evidence" value="ECO:0007669"/>
    <property type="project" value="EnsemblFungi"/>
</dbReference>
<keyword evidence="2 6" id="KW-0808">Transferase</keyword>
<dbReference type="GO" id="GO:0005524">
    <property type="term" value="F:ATP binding"/>
    <property type="evidence" value="ECO:0007669"/>
    <property type="project" value="UniProtKB-KW"/>
</dbReference>
<dbReference type="NCBIfam" id="TIGR00174">
    <property type="entry name" value="miaA"/>
    <property type="match status" value="1"/>
</dbReference>
<evidence type="ECO:0000313" key="7">
    <source>
        <dbReference type="EMBL" id="KND04186.1"/>
    </source>
</evidence>
<dbReference type="Gene3D" id="1.10.20.140">
    <property type="match status" value="1"/>
</dbReference>
<evidence type="ECO:0000256" key="2">
    <source>
        <dbReference type="ARBA" id="ARBA00022679"/>
    </source>
</evidence>
<dbReference type="InterPro" id="IPR039657">
    <property type="entry name" value="Dimethylallyltransferase"/>
</dbReference>
<dbReference type="EMBL" id="KQ257451">
    <property type="protein sequence ID" value="KND04186.1"/>
    <property type="molecule type" value="Genomic_DNA"/>
</dbReference>
<dbReference type="GeneID" id="27685271"/>
<evidence type="ECO:0000256" key="5">
    <source>
        <dbReference type="RuleBase" id="RU003783"/>
    </source>
</evidence>
<protein>
    <recommendedName>
        <fullName evidence="5">tRNA dimethylallyltransferase</fullName>
        <ecNumber evidence="5">2.5.1.75</ecNumber>
    </recommendedName>
</protein>
<evidence type="ECO:0000256" key="6">
    <source>
        <dbReference type="RuleBase" id="RU003785"/>
    </source>
</evidence>
<dbReference type="GO" id="GO:0005739">
    <property type="term" value="C:mitochondrion"/>
    <property type="evidence" value="ECO:0007669"/>
    <property type="project" value="EnsemblFungi"/>
</dbReference>
<reference evidence="7 8" key="1">
    <citation type="submission" date="2009-08" db="EMBL/GenBank/DDBJ databases">
        <title>The Genome Sequence of Spizellomyces punctatus strain DAOM BR117.</title>
        <authorList>
            <consortium name="The Broad Institute Genome Sequencing Platform"/>
            <person name="Russ C."/>
            <person name="Cuomo C."/>
            <person name="Shea T."/>
            <person name="Young S.K."/>
            <person name="Zeng Q."/>
            <person name="Koehrsen M."/>
            <person name="Haas B."/>
            <person name="Borodovsky M."/>
            <person name="Guigo R."/>
            <person name="Alvarado L."/>
            <person name="Berlin A."/>
            <person name="Bochicchio J."/>
            <person name="Borenstein D."/>
            <person name="Chapman S."/>
            <person name="Chen Z."/>
            <person name="Engels R."/>
            <person name="Freedman E."/>
            <person name="Gellesch M."/>
            <person name="Goldberg J."/>
            <person name="Griggs A."/>
            <person name="Gujja S."/>
            <person name="Heiman D."/>
            <person name="Hepburn T."/>
            <person name="Howarth C."/>
            <person name="Jen D."/>
            <person name="Larson L."/>
            <person name="Lewis B."/>
            <person name="Mehta T."/>
            <person name="Park D."/>
            <person name="Pearson M."/>
            <person name="Roberts A."/>
            <person name="Saif S."/>
            <person name="Shenoy N."/>
            <person name="Sisk P."/>
            <person name="Stolte C."/>
            <person name="Sykes S."/>
            <person name="Thomson T."/>
            <person name="Walk T."/>
            <person name="White J."/>
            <person name="Yandava C."/>
            <person name="Burger G."/>
            <person name="Gray M.W."/>
            <person name="Holland P.W.H."/>
            <person name="King N."/>
            <person name="Lang F.B.F."/>
            <person name="Roger A.J."/>
            <person name="Ruiz-Trillo I."/>
            <person name="Lander E."/>
            <person name="Nusbaum C."/>
        </authorList>
    </citation>
    <scope>NUCLEOTIDE SEQUENCE [LARGE SCALE GENOMIC DNA]</scope>
    <source>
        <strain evidence="7 8">DAOM BR117</strain>
    </source>
</reference>
<evidence type="ECO:0000313" key="8">
    <source>
        <dbReference type="Proteomes" id="UP000053201"/>
    </source>
</evidence>
<comment type="similarity">
    <text evidence="1 6">Belongs to the IPP transferase family.</text>
</comment>
<dbReference type="EC" id="2.5.1.75" evidence="5"/>
<dbReference type="eggNOG" id="KOG1384">
    <property type="taxonomic scope" value="Eukaryota"/>
</dbReference>
<dbReference type="VEuPathDB" id="FungiDB:SPPG_01620"/>
<dbReference type="Pfam" id="PF01715">
    <property type="entry name" value="IPPT"/>
    <property type="match status" value="1"/>
</dbReference>
<dbReference type="Gene3D" id="3.40.50.300">
    <property type="entry name" value="P-loop containing nucleotide triphosphate hydrolases"/>
    <property type="match status" value="1"/>
</dbReference>
<dbReference type="InterPro" id="IPR018022">
    <property type="entry name" value="IPT"/>
</dbReference>
<dbReference type="FunCoup" id="A0A0L0HS53">
    <property type="interactions" value="473"/>
</dbReference>
<keyword evidence="3 6" id="KW-0547">Nucleotide-binding</keyword>
<dbReference type="Gene3D" id="3.30.160.60">
    <property type="entry name" value="Classic Zinc Finger"/>
    <property type="match status" value="1"/>
</dbReference>
<dbReference type="InterPro" id="IPR027417">
    <property type="entry name" value="P-loop_NTPase"/>
</dbReference>
<dbReference type="RefSeq" id="XP_016612225.1">
    <property type="nucleotide sequence ID" value="XM_016749938.1"/>
</dbReference>
<dbReference type="Proteomes" id="UP000053201">
    <property type="component" value="Unassembled WGS sequence"/>
</dbReference>
<dbReference type="GO" id="GO:0006400">
    <property type="term" value="P:tRNA modification"/>
    <property type="evidence" value="ECO:0007669"/>
    <property type="project" value="EnsemblFungi"/>
</dbReference>
<dbReference type="GO" id="GO:0005730">
    <property type="term" value="C:nucleolus"/>
    <property type="evidence" value="ECO:0007669"/>
    <property type="project" value="EnsemblFungi"/>
</dbReference>
<dbReference type="InParanoid" id="A0A0L0HS53"/>
<comment type="catalytic activity">
    <reaction evidence="5">
        <text>adenosine(37) in tRNA + dimethylallyl diphosphate = N(6)-dimethylallyladenosine(37) in tRNA + diphosphate</text>
        <dbReference type="Rhea" id="RHEA:26482"/>
        <dbReference type="Rhea" id="RHEA-COMP:10162"/>
        <dbReference type="Rhea" id="RHEA-COMP:10375"/>
        <dbReference type="ChEBI" id="CHEBI:33019"/>
        <dbReference type="ChEBI" id="CHEBI:57623"/>
        <dbReference type="ChEBI" id="CHEBI:74411"/>
        <dbReference type="ChEBI" id="CHEBI:74415"/>
        <dbReference type="EC" id="2.5.1.75"/>
    </reaction>
</comment>
<evidence type="ECO:0000256" key="3">
    <source>
        <dbReference type="ARBA" id="ARBA00022741"/>
    </source>
</evidence>
<organism evidence="7 8">
    <name type="scientific">Spizellomyces punctatus (strain DAOM BR117)</name>
    <dbReference type="NCBI Taxonomy" id="645134"/>
    <lineage>
        <taxon>Eukaryota</taxon>
        <taxon>Fungi</taxon>
        <taxon>Fungi incertae sedis</taxon>
        <taxon>Chytridiomycota</taxon>
        <taxon>Chytridiomycota incertae sedis</taxon>
        <taxon>Chytridiomycetes</taxon>
        <taxon>Spizellomycetales</taxon>
        <taxon>Spizellomycetaceae</taxon>
        <taxon>Spizellomyces</taxon>
    </lineage>
</organism>
<evidence type="ECO:0000256" key="4">
    <source>
        <dbReference type="ARBA" id="ARBA00022840"/>
    </source>
</evidence>